<proteinExistence type="predicted"/>
<dbReference type="AlphaFoldDB" id="A0A9Q0KJX2"/>
<feature type="transmembrane region" description="Helical" evidence="1">
    <location>
        <begin position="103"/>
        <end position="124"/>
    </location>
</feature>
<reference evidence="3" key="1">
    <citation type="journal article" date="2023" name="Plant J.">
        <title>The genome of the king protea, Protea cynaroides.</title>
        <authorList>
            <person name="Chang J."/>
            <person name="Duong T.A."/>
            <person name="Schoeman C."/>
            <person name="Ma X."/>
            <person name="Roodt D."/>
            <person name="Barker N."/>
            <person name="Li Z."/>
            <person name="Van de Peer Y."/>
            <person name="Mizrachi E."/>
        </authorList>
    </citation>
    <scope>NUCLEOTIDE SEQUENCE</scope>
    <source>
        <tissue evidence="3">Young leaves</tissue>
    </source>
</reference>
<gene>
    <name evidence="3" type="ORF">NE237_004710</name>
</gene>
<sequence>MSPLLFFFLSLLALLSLACSDQGRAPHGLVYDNPSAFSPAAFDFFHPNTQHPNSQNPCVESDCAPTPLSTFSAAAAVVQATEAHESKLSDTKTTGNRVGASGIAGIVFGFAFAVLLAMGVYYVVITRKSDITQANSVRPDA</sequence>
<keyword evidence="2" id="KW-0732">Signal</keyword>
<comment type="caution">
    <text evidence="3">The sequence shown here is derived from an EMBL/GenBank/DDBJ whole genome shotgun (WGS) entry which is preliminary data.</text>
</comment>
<feature type="chain" id="PRO_5040280024" description="Transmembrane protein" evidence="2">
    <location>
        <begin position="21"/>
        <end position="141"/>
    </location>
</feature>
<dbReference type="PANTHER" id="PTHR35718:SF1">
    <property type="entry name" value="EXPRESSED PROTEIN"/>
    <property type="match status" value="1"/>
</dbReference>
<dbReference type="EMBL" id="JAMYWD010000005">
    <property type="protein sequence ID" value="KAJ4971611.1"/>
    <property type="molecule type" value="Genomic_DNA"/>
</dbReference>
<evidence type="ECO:0000256" key="1">
    <source>
        <dbReference type="SAM" id="Phobius"/>
    </source>
</evidence>
<evidence type="ECO:0008006" key="5">
    <source>
        <dbReference type="Google" id="ProtNLM"/>
    </source>
</evidence>
<evidence type="ECO:0000313" key="3">
    <source>
        <dbReference type="EMBL" id="KAJ4971611.1"/>
    </source>
</evidence>
<keyword evidence="1" id="KW-1133">Transmembrane helix</keyword>
<accession>A0A9Q0KJX2</accession>
<keyword evidence="1" id="KW-0472">Membrane</keyword>
<dbReference type="Proteomes" id="UP001141806">
    <property type="component" value="Unassembled WGS sequence"/>
</dbReference>
<keyword evidence="4" id="KW-1185">Reference proteome</keyword>
<keyword evidence="1" id="KW-0812">Transmembrane</keyword>
<dbReference type="PANTHER" id="PTHR35718">
    <property type="entry name" value="EXPRESSED PROTEIN"/>
    <property type="match status" value="1"/>
</dbReference>
<protein>
    <recommendedName>
        <fullName evidence="5">Transmembrane protein</fullName>
    </recommendedName>
</protein>
<feature type="signal peptide" evidence="2">
    <location>
        <begin position="1"/>
        <end position="20"/>
    </location>
</feature>
<evidence type="ECO:0000256" key="2">
    <source>
        <dbReference type="SAM" id="SignalP"/>
    </source>
</evidence>
<name>A0A9Q0KJX2_9MAGN</name>
<evidence type="ECO:0000313" key="4">
    <source>
        <dbReference type="Proteomes" id="UP001141806"/>
    </source>
</evidence>
<dbReference type="OrthoDB" id="1929763at2759"/>
<organism evidence="3 4">
    <name type="scientific">Protea cynaroides</name>
    <dbReference type="NCBI Taxonomy" id="273540"/>
    <lineage>
        <taxon>Eukaryota</taxon>
        <taxon>Viridiplantae</taxon>
        <taxon>Streptophyta</taxon>
        <taxon>Embryophyta</taxon>
        <taxon>Tracheophyta</taxon>
        <taxon>Spermatophyta</taxon>
        <taxon>Magnoliopsida</taxon>
        <taxon>Proteales</taxon>
        <taxon>Proteaceae</taxon>
        <taxon>Protea</taxon>
    </lineage>
</organism>